<name>A0A5P8WJR5_9NOSO</name>
<dbReference type="CDD" id="cd21138">
    <property type="entry name" value="McdB-like"/>
    <property type="match status" value="1"/>
</dbReference>
<dbReference type="KEGG" id="nsh:GXM_10075"/>
<dbReference type="Pfam" id="PF26392">
    <property type="entry name" value="McdB"/>
    <property type="match status" value="1"/>
</dbReference>
<dbReference type="Proteomes" id="UP000326678">
    <property type="component" value="Chromosome pGXM04"/>
</dbReference>
<evidence type="ECO:0000256" key="1">
    <source>
        <dbReference type="SAM" id="MobiDB-lite"/>
    </source>
</evidence>
<gene>
    <name evidence="2" type="ORF">GXM_10075</name>
</gene>
<organism evidence="2 3">
    <name type="scientific">Nostoc sphaeroides CCNUC1</name>
    <dbReference type="NCBI Taxonomy" id="2653204"/>
    <lineage>
        <taxon>Bacteria</taxon>
        <taxon>Bacillati</taxon>
        <taxon>Cyanobacteriota</taxon>
        <taxon>Cyanophyceae</taxon>
        <taxon>Nostocales</taxon>
        <taxon>Nostocaceae</taxon>
        <taxon>Nostoc</taxon>
    </lineage>
</organism>
<dbReference type="AlphaFoldDB" id="A0A5P8WJR5"/>
<keyword evidence="3" id="KW-1185">Reference proteome</keyword>
<dbReference type="EMBL" id="CP045231">
    <property type="protein sequence ID" value="QFS52811.1"/>
    <property type="molecule type" value="Genomic_DNA"/>
</dbReference>
<reference evidence="2 3" key="1">
    <citation type="submission" date="2019-10" db="EMBL/GenBank/DDBJ databases">
        <title>Genomic and transcriptomic insights into the perfect genentic adaptation of a filamentous nitrogen-fixing cyanobacterium to rice fields.</title>
        <authorList>
            <person name="Chen Z."/>
        </authorList>
    </citation>
    <scope>NUCLEOTIDE SEQUENCE [LARGE SCALE GENOMIC DNA]</scope>
    <source>
        <strain evidence="2">CCNUC1</strain>
    </source>
</reference>
<proteinExistence type="predicted"/>
<feature type="compositionally biased region" description="Polar residues" evidence="1">
    <location>
        <begin position="23"/>
        <end position="54"/>
    </location>
</feature>
<accession>A0A5P8WJR5</accession>
<sequence length="132" mass="15019">MSDALERLKQRSRPSVKSRDTSLDSGSPDTSISRNQEPQIPNNSENQATISFQPLQTKQSTLRLEQGVSSRLQEVCRENGICREVLIEAMFEYCEANPEFLSAVLSEAITKNDYRQQVANMRRAKSMMQKFS</sequence>
<dbReference type="RefSeq" id="WP_152592927.1">
    <property type="nucleotide sequence ID" value="NZ_CP045231.1"/>
</dbReference>
<dbReference type="InterPro" id="IPR049816">
    <property type="entry name" value="McdB"/>
</dbReference>
<feature type="region of interest" description="Disordered" evidence="1">
    <location>
        <begin position="1"/>
        <end position="54"/>
    </location>
</feature>
<evidence type="ECO:0000313" key="3">
    <source>
        <dbReference type="Proteomes" id="UP000326678"/>
    </source>
</evidence>
<protein>
    <submittedName>
        <fullName evidence="2">Transcriptional regulator, copG family</fullName>
    </submittedName>
</protein>
<evidence type="ECO:0000313" key="2">
    <source>
        <dbReference type="EMBL" id="QFS52811.1"/>
    </source>
</evidence>